<dbReference type="EMBL" id="KN609141">
    <property type="protein sequence ID" value="KHJ78763.1"/>
    <property type="molecule type" value="Genomic_DNA"/>
</dbReference>
<protein>
    <submittedName>
        <fullName evidence="1">Uncharacterized protein</fullName>
    </submittedName>
</protein>
<sequence>MALPVIYFARCWENAGYTKVEMMKGHSKMYAERLRKIPKDADPWKY</sequence>
<accession>A0A0B1S0A3</accession>
<proteinExistence type="predicted"/>
<organism evidence="1 2">
    <name type="scientific">Oesophagostomum dentatum</name>
    <name type="common">Nodular worm</name>
    <dbReference type="NCBI Taxonomy" id="61180"/>
    <lineage>
        <taxon>Eukaryota</taxon>
        <taxon>Metazoa</taxon>
        <taxon>Ecdysozoa</taxon>
        <taxon>Nematoda</taxon>
        <taxon>Chromadorea</taxon>
        <taxon>Rhabditida</taxon>
        <taxon>Rhabditina</taxon>
        <taxon>Rhabditomorpha</taxon>
        <taxon>Strongyloidea</taxon>
        <taxon>Strongylidae</taxon>
        <taxon>Oesophagostomum</taxon>
    </lineage>
</organism>
<dbReference type="Proteomes" id="UP000053660">
    <property type="component" value="Unassembled WGS sequence"/>
</dbReference>
<gene>
    <name evidence="1" type="ORF">OESDEN_21614</name>
</gene>
<keyword evidence="2" id="KW-1185">Reference proteome</keyword>
<evidence type="ECO:0000313" key="1">
    <source>
        <dbReference type="EMBL" id="KHJ78763.1"/>
    </source>
</evidence>
<name>A0A0B1S0A3_OESDE</name>
<dbReference type="AlphaFoldDB" id="A0A0B1S0A3"/>
<dbReference type="OrthoDB" id="5784773at2759"/>
<reference evidence="1 2" key="1">
    <citation type="submission" date="2014-03" db="EMBL/GenBank/DDBJ databases">
        <title>Draft genome of the hookworm Oesophagostomum dentatum.</title>
        <authorList>
            <person name="Mitreva M."/>
        </authorList>
    </citation>
    <scope>NUCLEOTIDE SEQUENCE [LARGE SCALE GENOMIC DNA]</scope>
    <source>
        <strain evidence="1 2">OD-Hann</strain>
    </source>
</reference>
<evidence type="ECO:0000313" key="2">
    <source>
        <dbReference type="Proteomes" id="UP000053660"/>
    </source>
</evidence>